<dbReference type="KEGG" id="epa:110249626"/>
<dbReference type="AlphaFoldDB" id="A0A913YSI8"/>
<reference evidence="1" key="1">
    <citation type="submission" date="2022-11" db="UniProtKB">
        <authorList>
            <consortium name="EnsemblMetazoa"/>
        </authorList>
    </citation>
    <scope>IDENTIFICATION</scope>
</reference>
<evidence type="ECO:0000313" key="2">
    <source>
        <dbReference type="Proteomes" id="UP000887567"/>
    </source>
</evidence>
<name>A0A913YSI8_EXADI</name>
<dbReference type="OrthoDB" id="6272653at2759"/>
<proteinExistence type="predicted"/>
<dbReference type="OMA" id="EYLMSEY"/>
<protein>
    <submittedName>
        <fullName evidence="1">Uncharacterized protein</fullName>
    </submittedName>
</protein>
<keyword evidence="2" id="KW-1185">Reference proteome</keyword>
<sequence length="114" mass="12995">MAGTHYTHKGGGVQYLCLPENPTWLKYQEGYQIYETQKLGKTLFGKNLQNQDAPCAACYVPNRTAKVMVPASYKCPLGWTREYFGYIMSEHHNHQRSSSFVCVDKDPEFVPGKI</sequence>
<dbReference type="EnsemblMetazoa" id="XM_028662358.1">
    <property type="protein sequence ID" value="XP_028518159.1"/>
    <property type="gene ID" value="LOC110249626"/>
</dbReference>
<dbReference type="GeneID" id="110249626"/>
<evidence type="ECO:0000313" key="1">
    <source>
        <dbReference type="EnsemblMetazoa" id="XP_028518159.1"/>
    </source>
</evidence>
<dbReference type="GO" id="GO:0005615">
    <property type="term" value="C:extracellular space"/>
    <property type="evidence" value="ECO:0007669"/>
    <property type="project" value="TreeGrafter"/>
</dbReference>
<dbReference type="Proteomes" id="UP000887567">
    <property type="component" value="Unplaced"/>
</dbReference>
<dbReference type="InterPro" id="IPR051077">
    <property type="entry name" value="Ca-dependent_lectin"/>
</dbReference>
<dbReference type="RefSeq" id="XP_028518159.1">
    <property type="nucleotide sequence ID" value="XM_028662358.1"/>
</dbReference>
<dbReference type="PANTHER" id="PTHR24024">
    <property type="entry name" value="PULMONARY SURFACTANT-ASSOCIATED PROTEIN A"/>
    <property type="match status" value="1"/>
</dbReference>
<accession>A0A913YSI8</accession>
<organism evidence="1 2">
    <name type="scientific">Exaiptasia diaphana</name>
    <name type="common">Tropical sea anemone</name>
    <name type="synonym">Aiptasia pulchella</name>
    <dbReference type="NCBI Taxonomy" id="2652724"/>
    <lineage>
        <taxon>Eukaryota</taxon>
        <taxon>Metazoa</taxon>
        <taxon>Cnidaria</taxon>
        <taxon>Anthozoa</taxon>
        <taxon>Hexacorallia</taxon>
        <taxon>Actiniaria</taxon>
        <taxon>Aiptasiidae</taxon>
        <taxon>Exaiptasia</taxon>
    </lineage>
</organism>
<dbReference type="PANTHER" id="PTHR24024:SF18">
    <property type="entry name" value="SHORT-CHAIN COLLAGEN C4-LIKE"/>
    <property type="match status" value="1"/>
</dbReference>